<evidence type="ECO:0000256" key="2">
    <source>
        <dbReference type="SAM" id="Phobius"/>
    </source>
</evidence>
<dbReference type="EnsemblPlants" id="OBART11G11300.1">
    <property type="protein sequence ID" value="OBART11G11300.1"/>
    <property type="gene ID" value="OBART11G11300"/>
</dbReference>
<dbReference type="AlphaFoldDB" id="A0A0D3HL39"/>
<dbReference type="Proteomes" id="UP000026960">
    <property type="component" value="Chromosome 11"/>
</dbReference>
<keyword evidence="2" id="KW-0812">Transmembrane</keyword>
<evidence type="ECO:0000256" key="1">
    <source>
        <dbReference type="SAM" id="MobiDB-lite"/>
    </source>
</evidence>
<evidence type="ECO:0000313" key="3">
    <source>
        <dbReference type="EnsemblPlants" id="OBART11G11300.1"/>
    </source>
</evidence>
<name>A0A0D3HL39_9ORYZ</name>
<feature type="compositionally biased region" description="Acidic residues" evidence="1">
    <location>
        <begin position="44"/>
        <end position="79"/>
    </location>
</feature>
<dbReference type="HOGENOM" id="CLU_147671_0_0_1"/>
<feature type="region of interest" description="Disordered" evidence="1">
    <location>
        <begin position="1"/>
        <end position="96"/>
    </location>
</feature>
<organism evidence="3">
    <name type="scientific">Oryza barthii</name>
    <dbReference type="NCBI Taxonomy" id="65489"/>
    <lineage>
        <taxon>Eukaryota</taxon>
        <taxon>Viridiplantae</taxon>
        <taxon>Streptophyta</taxon>
        <taxon>Embryophyta</taxon>
        <taxon>Tracheophyta</taxon>
        <taxon>Spermatophyta</taxon>
        <taxon>Magnoliopsida</taxon>
        <taxon>Liliopsida</taxon>
        <taxon>Poales</taxon>
        <taxon>Poaceae</taxon>
        <taxon>BOP clade</taxon>
        <taxon>Oryzoideae</taxon>
        <taxon>Oryzeae</taxon>
        <taxon>Oryzinae</taxon>
        <taxon>Oryza</taxon>
    </lineage>
</organism>
<proteinExistence type="predicted"/>
<dbReference type="PaxDb" id="65489-OBART11G11300.1"/>
<keyword evidence="2" id="KW-1133">Transmembrane helix</keyword>
<accession>A0A0D3HL39</accession>
<feature type="compositionally biased region" description="Basic and acidic residues" evidence="1">
    <location>
        <begin position="82"/>
        <end position="96"/>
    </location>
</feature>
<evidence type="ECO:0000313" key="4">
    <source>
        <dbReference type="Proteomes" id="UP000026960"/>
    </source>
</evidence>
<protein>
    <submittedName>
        <fullName evidence="3">Uncharacterized protein</fullName>
    </submittedName>
</protein>
<reference evidence="3" key="2">
    <citation type="submission" date="2015-03" db="UniProtKB">
        <authorList>
            <consortium name="EnsemblPlants"/>
        </authorList>
    </citation>
    <scope>IDENTIFICATION</scope>
</reference>
<dbReference type="Gramene" id="OBART11G11300.1">
    <property type="protein sequence ID" value="OBART11G11300.1"/>
    <property type="gene ID" value="OBART11G11300"/>
</dbReference>
<sequence length="157" mass="17518">MGRKRKARVSRDGDGSGEEEQEPAPAAVESKSLYEPPVVPLTPEEVEVEVEMAGTGDDDKEEEEEEEEEEYVSDPDDVPIPEMRRREASGDRFQEESRGRRRLEVIDLLLLRFVHLLVAFLACPGILVHGMAGFAVGLAAMICFVLNYQLTKTVTNV</sequence>
<keyword evidence="2" id="KW-0472">Membrane</keyword>
<keyword evidence="4" id="KW-1185">Reference proteome</keyword>
<reference evidence="3" key="1">
    <citation type="journal article" date="2009" name="Rice">
        <title>De Novo Next Generation Sequencing of Plant Genomes.</title>
        <authorList>
            <person name="Rounsley S."/>
            <person name="Marri P.R."/>
            <person name="Yu Y."/>
            <person name="He R."/>
            <person name="Sisneros N."/>
            <person name="Goicoechea J.L."/>
            <person name="Lee S.J."/>
            <person name="Angelova A."/>
            <person name="Kudrna D."/>
            <person name="Luo M."/>
            <person name="Affourtit J."/>
            <person name="Desany B."/>
            <person name="Knight J."/>
            <person name="Niazi F."/>
            <person name="Egholm M."/>
            <person name="Wing R.A."/>
        </authorList>
    </citation>
    <scope>NUCLEOTIDE SEQUENCE [LARGE SCALE GENOMIC DNA]</scope>
    <source>
        <strain evidence="3">cv. IRGC 105608</strain>
    </source>
</reference>
<feature type="transmembrane region" description="Helical" evidence="2">
    <location>
        <begin position="108"/>
        <end position="127"/>
    </location>
</feature>
<dbReference type="STRING" id="65489.A0A0D3HL39"/>
<feature type="transmembrane region" description="Helical" evidence="2">
    <location>
        <begin position="133"/>
        <end position="150"/>
    </location>
</feature>